<evidence type="ECO:0000256" key="1">
    <source>
        <dbReference type="ARBA" id="ARBA00010164"/>
    </source>
</evidence>
<dbReference type="EMBL" id="CAKXZT010000101">
    <property type="protein sequence ID" value="CAH2398075.1"/>
    <property type="molecule type" value="Genomic_DNA"/>
</dbReference>
<dbReference type="Proteomes" id="UP001153050">
    <property type="component" value="Unassembled WGS sequence"/>
</dbReference>
<dbReference type="EC" id="2.7.11.1" evidence="5"/>
<organism evidence="5 6">
    <name type="scientific">Mesorhizobium escarrei</name>
    <dbReference type="NCBI Taxonomy" id="666018"/>
    <lineage>
        <taxon>Bacteria</taxon>
        <taxon>Pseudomonadati</taxon>
        <taxon>Pseudomonadota</taxon>
        <taxon>Alphaproteobacteria</taxon>
        <taxon>Hyphomicrobiales</taxon>
        <taxon>Phyllobacteriaceae</taxon>
        <taxon>Mesorhizobium</taxon>
    </lineage>
</organism>
<evidence type="ECO:0000313" key="5">
    <source>
        <dbReference type="EMBL" id="CAH2398075.1"/>
    </source>
</evidence>
<dbReference type="RefSeq" id="WP_367185931.1">
    <property type="nucleotide sequence ID" value="NZ_CAKXZT010000101.1"/>
</dbReference>
<evidence type="ECO:0000256" key="3">
    <source>
        <dbReference type="ARBA" id="ARBA00022777"/>
    </source>
</evidence>
<protein>
    <submittedName>
        <fullName evidence="5">Non-specific serine/threonine protein kinase</fullName>
        <ecNumber evidence="5">2.7.11.1</ecNumber>
    </submittedName>
</protein>
<sequence>MSPALVVERFDVRRGPTDRRYLALEDFCSVLDLPASAKYDGTIERMARGLRPLSTDPAADIETLFRRAFFAWLIADGDMHLKNLALLKIAESGSKRFDTVRFAPLYDAVTTRVFPGLGGDRMALKLNGKDDRLTRQDFLTLARTIELPVARAEEATVRSPLPCARQCLRWLCRRFSNGLMLLKQRRSE</sequence>
<comment type="caution">
    <text evidence="5">The sequence shown here is derived from an EMBL/GenBank/DDBJ whole genome shotgun (WGS) entry which is preliminary data.</text>
</comment>
<evidence type="ECO:0000256" key="2">
    <source>
        <dbReference type="ARBA" id="ARBA00022679"/>
    </source>
</evidence>
<feature type="domain" description="HipA-like C-terminal" evidence="4">
    <location>
        <begin position="3"/>
        <end position="155"/>
    </location>
</feature>
<comment type="similarity">
    <text evidence="1">Belongs to the HipA Ser/Thr kinase family.</text>
</comment>
<keyword evidence="5" id="KW-0723">Serine/threonine-protein kinase</keyword>
<reference evidence="5 6" key="1">
    <citation type="submission" date="2022-03" db="EMBL/GenBank/DDBJ databases">
        <authorList>
            <person name="Brunel B."/>
        </authorList>
    </citation>
    <scope>NUCLEOTIDE SEQUENCE [LARGE SCALE GENOMIC DNA]</scope>
    <source>
        <strain evidence="5">STM5069sample</strain>
    </source>
</reference>
<keyword evidence="3 5" id="KW-0418">Kinase</keyword>
<dbReference type="PANTHER" id="PTHR37419:SF1">
    <property type="entry name" value="SERINE_THREONINE-PROTEIN KINASE TOXIN HIPA"/>
    <property type="match status" value="1"/>
</dbReference>
<evidence type="ECO:0000259" key="4">
    <source>
        <dbReference type="Pfam" id="PF07804"/>
    </source>
</evidence>
<proteinExistence type="inferred from homology"/>
<dbReference type="InterPro" id="IPR012893">
    <property type="entry name" value="HipA-like_C"/>
</dbReference>
<name>A0ABN8JN00_9HYPH</name>
<keyword evidence="6" id="KW-1185">Reference proteome</keyword>
<evidence type="ECO:0000313" key="6">
    <source>
        <dbReference type="Proteomes" id="UP001153050"/>
    </source>
</evidence>
<keyword evidence="2 5" id="KW-0808">Transferase</keyword>
<dbReference type="GO" id="GO:0004674">
    <property type="term" value="F:protein serine/threonine kinase activity"/>
    <property type="evidence" value="ECO:0007669"/>
    <property type="project" value="UniProtKB-KW"/>
</dbReference>
<dbReference type="InterPro" id="IPR052028">
    <property type="entry name" value="HipA_Ser/Thr_kinase"/>
</dbReference>
<dbReference type="PANTHER" id="PTHR37419">
    <property type="entry name" value="SERINE/THREONINE-PROTEIN KINASE TOXIN HIPA"/>
    <property type="match status" value="1"/>
</dbReference>
<dbReference type="Pfam" id="PF07804">
    <property type="entry name" value="HipA_C"/>
    <property type="match status" value="1"/>
</dbReference>
<gene>
    <name evidence="5" type="ORF">MES5069_190039</name>
</gene>
<accession>A0ABN8JN00</accession>